<evidence type="ECO:0000313" key="8">
    <source>
        <dbReference type="EMBL" id="MCS0499085.1"/>
    </source>
</evidence>
<dbReference type="Gene3D" id="3.50.50.60">
    <property type="entry name" value="FAD/NAD(P)-binding domain"/>
    <property type="match status" value="2"/>
</dbReference>
<comment type="caution">
    <text evidence="8">The sequence shown here is derived from an EMBL/GenBank/DDBJ whole genome shotgun (WGS) entry which is preliminary data.</text>
</comment>
<dbReference type="SMART" id="SM00450">
    <property type="entry name" value="RHOD"/>
    <property type="match status" value="1"/>
</dbReference>
<keyword evidence="3" id="KW-0285">Flavoprotein</keyword>
<dbReference type="InterPro" id="IPR001763">
    <property type="entry name" value="Rhodanese-like_dom"/>
</dbReference>
<dbReference type="Pfam" id="PF02852">
    <property type="entry name" value="Pyr_redox_dim"/>
    <property type="match status" value="1"/>
</dbReference>
<organism evidence="8 9">
    <name type="scientific">Protaetiibacter mangrovi</name>
    <dbReference type="NCBI Taxonomy" id="2970926"/>
    <lineage>
        <taxon>Bacteria</taxon>
        <taxon>Bacillati</taxon>
        <taxon>Actinomycetota</taxon>
        <taxon>Actinomycetes</taxon>
        <taxon>Micrococcales</taxon>
        <taxon>Microbacteriaceae</taxon>
        <taxon>Protaetiibacter</taxon>
    </lineage>
</organism>
<dbReference type="InterPro" id="IPR004099">
    <property type="entry name" value="Pyr_nucl-diS_OxRdtase_dimer"/>
</dbReference>
<evidence type="ECO:0000259" key="7">
    <source>
        <dbReference type="PROSITE" id="PS50206"/>
    </source>
</evidence>
<evidence type="ECO:0000313" key="9">
    <source>
        <dbReference type="Proteomes" id="UP001205337"/>
    </source>
</evidence>
<keyword evidence="5" id="KW-0560">Oxidoreductase</keyword>
<dbReference type="PANTHER" id="PTHR43429:SF1">
    <property type="entry name" value="NAD(P)H SULFUR OXIDOREDUCTASE (COA-DEPENDENT)"/>
    <property type="match status" value="1"/>
</dbReference>
<dbReference type="InterPro" id="IPR036188">
    <property type="entry name" value="FAD/NAD-bd_sf"/>
</dbReference>
<comment type="similarity">
    <text evidence="2">Belongs to the class-III pyridine nucleotide-disulfide oxidoreductase family.</text>
</comment>
<dbReference type="InterPro" id="IPR016156">
    <property type="entry name" value="FAD/NAD-linked_Rdtase_dimer_sf"/>
</dbReference>
<keyword evidence="6" id="KW-0676">Redox-active center</keyword>
<reference evidence="8 9" key="1">
    <citation type="submission" date="2022-08" db="EMBL/GenBank/DDBJ databases">
        <authorList>
            <person name="Li F."/>
        </authorList>
    </citation>
    <scope>NUCLEOTIDE SEQUENCE [LARGE SCALE GENOMIC DNA]</scope>
    <source>
        <strain evidence="8 9">10F1B-8-1</strain>
    </source>
</reference>
<dbReference type="InterPro" id="IPR023753">
    <property type="entry name" value="FAD/NAD-binding_dom"/>
</dbReference>
<evidence type="ECO:0000256" key="2">
    <source>
        <dbReference type="ARBA" id="ARBA00009130"/>
    </source>
</evidence>
<dbReference type="InterPro" id="IPR036873">
    <property type="entry name" value="Rhodanese-like_dom_sf"/>
</dbReference>
<accession>A0ABT1ZEF9</accession>
<dbReference type="EMBL" id="JANTHX010000005">
    <property type="protein sequence ID" value="MCS0499085.1"/>
    <property type="molecule type" value="Genomic_DNA"/>
</dbReference>
<keyword evidence="4" id="KW-0274">FAD</keyword>
<protein>
    <submittedName>
        <fullName evidence="8">FAD-dependent oxidoreductase</fullName>
    </submittedName>
</protein>
<keyword evidence="9" id="KW-1185">Reference proteome</keyword>
<evidence type="ECO:0000256" key="4">
    <source>
        <dbReference type="ARBA" id="ARBA00022827"/>
    </source>
</evidence>
<proteinExistence type="inferred from homology"/>
<sequence>MSTTRRIVIVGGVAAGMSAATRLRRLDETASITVIERGAEVSCATCGMPYHLGGVISDREALTLQTPERLRARFALDVRVRTEVVEIDRAARAIVLHGPDGVERLDYDELVLATGAAAVRPGIPGDERAHVLRSTTDLDAIMAALADHPQRAVVLGGGYVGLEVAENLRARGMEVAVVQRGPQLLTGFDPEMAEPVARAARDAGVALHLGTEAVAIDEDAVRLADGSVLPAELVIAALGVRPESWLARRAGLELGASGGVLVDEQFRSSDPAIRAVGDVAEKTDAVLGGTRSLPLAGPANLHGRLVADALAGHRVVAPASIGVAIVQAFGVTAATAGASEARLRAAGRPHRVIHTHPLHHAGYYPGAVPLSLKLLVDLVDDRILGAQAVGREGVDRRIDVLATAMRGGIPASGLAELELAYAPQFGSAKDPVNMLGYVADNRRTGERAIQWHELDAALADGARLVDVRAAGQLAEGLIPGAEWIPVEQLRDRVDELRGTRVIVHCRVGQGAHTAASLLAAHGIDVVNLDGGYLTWRDGHAARALTGEPALA</sequence>
<dbReference type="RefSeq" id="WP_258798105.1">
    <property type="nucleotide sequence ID" value="NZ_JANTHX010000005.1"/>
</dbReference>
<dbReference type="SUPFAM" id="SSF51905">
    <property type="entry name" value="FAD/NAD(P)-binding domain"/>
    <property type="match status" value="1"/>
</dbReference>
<dbReference type="Pfam" id="PF07992">
    <property type="entry name" value="Pyr_redox_2"/>
    <property type="match status" value="1"/>
</dbReference>
<comment type="cofactor">
    <cofactor evidence="1">
        <name>FAD</name>
        <dbReference type="ChEBI" id="CHEBI:57692"/>
    </cofactor>
</comment>
<dbReference type="PRINTS" id="PR00411">
    <property type="entry name" value="PNDRDTASEI"/>
</dbReference>
<dbReference type="PROSITE" id="PS50206">
    <property type="entry name" value="RHODANESE_3"/>
    <property type="match status" value="1"/>
</dbReference>
<name>A0ABT1ZEF9_9MICO</name>
<evidence type="ECO:0000256" key="5">
    <source>
        <dbReference type="ARBA" id="ARBA00023002"/>
    </source>
</evidence>
<dbReference type="PANTHER" id="PTHR43429">
    <property type="entry name" value="PYRIDINE NUCLEOTIDE-DISULFIDE OXIDOREDUCTASE DOMAIN-CONTAINING"/>
    <property type="match status" value="1"/>
</dbReference>
<dbReference type="Proteomes" id="UP001205337">
    <property type="component" value="Unassembled WGS sequence"/>
</dbReference>
<gene>
    <name evidence="8" type="ORF">NUH29_05915</name>
</gene>
<dbReference type="SUPFAM" id="SSF52821">
    <property type="entry name" value="Rhodanese/Cell cycle control phosphatase"/>
    <property type="match status" value="1"/>
</dbReference>
<dbReference type="InterPro" id="IPR050260">
    <property type="entry name" value="FAD-bd_OxRdtase"/>
</dbReference>
<evidence type="ECO:0000256" key="6">
    <source>
        <dbReference type="ARBA" id="ARBA00023284"/>
    </source>
</evidence>
<dbReference type="SUPFAM" id="SSF55424">
    <property type="entry name" value="FAD/NAD-linked reductases, dimerisation (C-terminal) domain"/>
    <property type="match status" value="1"/>
</dbReference>
<dbReference type="PRINTS" id="PR00368">
    <property type="entry name" value="FADPNR"/>
</dbReference>
<dbReference type="Pfam" id="PF00581">
    <property type="entry name" value="Rhodanese"/>
    <property type="match status" value="1"/>
</dbReference>
<evidence type="ECO:0000256" key="1">
    <source>
        <dbReference type="ARBA" id="ARBA00001974"/>
    </source>
</evidence>
<feature type="domain" description="Rhodanese" evidence="7">
    <location>
        <begin position="458"/>
        <end position="544"/>
    </location>
</feature>
<evidence type="ECO:0000256" key="3">
    <source>
        <dbReference type="ARBA" id="ARBA00022630"/>
    </source>
</evidence>
<dbReference type="Gene3D" id="3.40.250.10">
    <property type="entry name" value="Rhodanese-like domain"/>
    <property type="match status" value="1"/>
</dbReference>